<evidence type="ECO:0000259" key="11">
    <source>
        <dbReference type="PROSITE" id="PS51384"/>
    </source>
</evidence>
<dbReference type="InterPro" id="IPR017938">
    <property type="entry name" value="Riboflavin_synthase-like_b-brl"/>
</dbReference>
<keyword evidence="4 10" id="KW-0479">Metal-binding</keyword>
<dbReference type="InterPro" id="IPR017927">
    <property type="entry name" value="FAD-bd_FR_type"/>
</dbReference>
<dbReference type="Proteomes" id="UP001208186">
    <property type="component" value="Unassembled WGS sequence"/>
</dbReference>
<feature type="binding site" evidence="10">
    <location>
        <position position="250"/>
    </location>
    <ligand>
        <name>[2Fe-2S] cluster</name>
        <dbReference type="ChEBI" id="CHEBI:190135"/>
    </ligand>
</feature>
<evidence type="ECO:0000256" key="10">
    <source>
        <dbReference type="PIRSR" id="PIRSR006816-2"/>
    </source>
</evidence>
<evidence type="ECO:0000313" key="15">
    <source>
        <dbReference type="Proteomes" id="UP001209746"/>
    </source>
</evidence>
<proteinExistence type="predicted"/>
<keyword evidence="1" id="KW-0813">Transport</keyword>
<dbReference type="InterPro" id="IPR001433">
    <property type="entry name" value="OxRdtase_FAD/NAD-bd"/>
</dbReference>
<dbReference type="Gene3D" id="3.40.50.80">
    <property type="entry name" value="Nucleotide-binding domain of ferredoxin-NADP reductase (FNR) module"/>
    <property type="match status" value="1"/>
</dbReference>
<dbReference type="EMBL" id="JAOPKC010000044">
    <property type="protein sequence ID" value="MCU4719713.1"/>
    <property type="molecule type" value="Genomic_DNA"/>
</dbReference>
<evidence type="ECO:0000256" key="9">
    <source>
        <dbReference type="ARBA" id="ARBA00034078"/>
    </source>
</evidence>
<comment type="caution">
    <text evidence="13">The sequence shown here is derived from an EMBL/GenBank/DDBJ whole genome shotgun (WGS) entry which is preliminary data.</text>
</comment>
<dbReference type="EMBL" id="JAOPKD010000039">
    <property type="protein sequence ID" value="MCU4728630.1"/>
    <property type="molecule type" value="Genomic_DNA"/>
</dbReference>
<dbReference type="AlphaFoldDB" id="A0AAE3IHS8"/>
<dbReference type="Gene3D" id="2.10.240.10">
    <property type="entry name" value="Dihydroorotate dehydrogenase, electron transfer subunit"/>
    <property type="match status" value="1"/>
</dbReference>
<dbReference type="Gene3D" id="2.40.30.10">
    <property type="entry name" value="Translation factors"/>
    <property type="match status" value="1"/>
</dbReference>
<dbReference type="GO" id="GO:0006221">
    <property type="term" value="P:pyrimidine nucleotide biosynthetic process"/>
    <property type="evidence" value="ECO:0007669"/>
    <property type="project" value="InterPro"/>
</dbReference>
<evidence type="ECO:0000256" key="5">
    <source>
        <dbReference type="ARBA" id="ARBA00022827"/>
    </source>
</evidence>
<evidence type="ECO:0000313" key="12">
    <source>
        <dbReference type="EMBL" id="MCU4719713.1"/>
    </source>
</evidence>
<dbReference type="GO" id="GO:0050660">
    <property type="term" value="F:flavin adenine dinucleotide binding"/>
    <property type="evidence" value="ECO:0007669"/>
    <property type="project" value="InterPro"/>
</dbReference>
<keyword evidence="6" id="KW-0249">Electron transport</keyword>
<evidence type="ECO:0000256" key="1">
    <source>
        <dbReference type="ARBA" id="ARBA00022448"/>
    </source>
</evidence>
<dbReference type="SUPFAM" id="SSF52343">
    <property type="entry name" value="Ferredoxin reductase-like, C-terminal NADP-linked domain"/>
    <property type="match status" value="1"/>
</dbReference>
<feature type="binding site" evidence="10">
    <location>
        <position position="266"/>
    </location>
    <ligand>
        <name>[2Fe-2S] cluster</name>
        <dbReference type="ChEBI" id="CHEBI:190135"/>
    </ligand>
</feature>
<accession>A0AAE3IHS8</accession>
<comment type="cofactor">
    <cofactor evidence="10">
        <name>[2Fe-2S] cluster</name>
        <dbReference type="ChEBI" id="CHEBI:190135"/>
    </cofactor>
    <text evidence="10">Binds 1 [2Fe-2S] cluster per subunit.</text>
</comment>
<dbReference type="CDD" id="cd06221">
    <property type="entry name" value="sulfite_reductase_like"/>
    <property type="match status" value="1"/>
</dbReference>
<name>A0AAE3IHS8_9EURY</name>
<dbReference type="PANTHER" id="PTHR43513:SF1">
    <property type="entry name" value="ANAEROBIC SULFITE REDUCTASE SUBUNIT B"/>
    <property type="match status" value="1"/>
</dbReference>
<evidence type="ECO:0000256" key="4">
    <source>
        <dbReference type="ARBA" id="ARBA00022723"/>
    </source>
</evidence>
<gene>
    <name evidence="13" type="ORF">OB914_16915</name>
    <name evidence="12" type="ORF">OB916_16875</name>
</gene>
<comment type="cofactor">
    <cofactor evidence="9">
        <name>[2Fe-2S] cluster</name>
        <dbReference type="ChEBI" id="CHEBI:190135"/>
    </cofactor>
</comment>
<evidence type="ECO:0000256" key="3">
    <source>
        <dbReference type="ARBA" id="ARBA00022714"/>
    </source>
</evidence>
<dbReference type="GO" id="GO:0016491">
    <property type="term" value="F:oxidoreductase activity"/>
    <property type="evidence" value="ECO:0007669"/>
    <property type="project" value="InterPro"/>
</dbReference>
<dbReference type="InterPro" id="IPR050353">
    <property type="entry name" value="PyrK_electron_transfer"/>
</dbReference>
<dbReference type="GO" id="GO:0051537">
    <property type="term" value="F:2 iron, 2 sulfur cluster binding"/>
    <property type="evidence" value="ECO:0007669"/>
    <property type="project" value="UniProtKB-KW"/>
</dbReference>
<dbReference type="PIRSF" id="PIRSF006816">
    <property type="entry name" value="Cyc3_hyd_g"/>
    <property type="match status" value="1"/>
</dbReference>
<keyword evidence="7 10" id="KW-0408">Iron</keyword>
<dbReference type="InterPro" id="IPR008333">
    <property type="entry name" value="Cbr1-like_FAD-bd_dom"/>
</dbReference>
<evidence type="ECO:0000256" key="2">
    <source>
        <dbReference type="ARBA" id="ARBA00022630"/>
    </source>
</evidence>
<keyword evidence="2" id="KW-0285">Flavoprotein</keyword>
<dbReference type="SUPFAM" id="SSF63380">
    <property type="entry name" value="Riboflavin synthase domain-like"/>
    <property type="match status" value="1"/>
</dbReference>
<dbReference type="InterPro" id="IPR037117">
    <property type="entry name" value="Dihydroorotate_DH_ele_sf"/>
</dbReference>
<dbReference type="InterPro" id="IPR001709">
    <property type="entry name" value="Flavoprot_Pyr_Nucl_cyt_Rdtase"/>
</dbReference>
<evidence type="ECO:0000313" key="14">
    <source>
        <dbReference type="Proteomes" id="UP001208186"/>
    </source>
</evidence>
<sequence>MPSEPTDAEPNWVHYEPEEATLVAKTTFNEIDTVFEFELEDRDELGHVPGQFVQVFVPGVGEAPFSVSSSPTKDGPFELCIRKVGSVTTAIHEMEVGDTLGIRGPFGETCDIETFKGNDMLFVAGGIGLAPLRSMINFILYHRDWFRDVTVVYGCKDPTEILFPEEIERWQERDDIRFDITVDEVPEGVEWDDHVGVITTLLPGLKIDAPNTYTIVCGPPVMFQYVQEELDAKEIPHDHIYLSLERRMHCGVGLCGHCQINDLYVCQDGPVFNYEVIKDRPEALS</sequence>
<keyword evidence="8 10" id="KW-0411">Iron-sulfur</keyword>
<reference evidence="13" key="1">
    <citation type="submission" date="2023-02" db="EMBL/GenBank/DDBJ databases">
        <title>Enrichment on poylsaccharides allowed isolation of novel metabolic and taxonomic groups of Haloarchaea.</title>
        <authorList>
            <person name="Sorokin D.Y."/>
            <person name="Elcheninov A.G."/>
            <person name="Khizhniak T.V."/>
            <person name="Kolganova T.V."/>
            <person name="Kublanov I.V."/>
        </authorList>
    </citation>
    <scope>NUCLEOTIDE SEQUENCE</scope>
    <source>
        <strain evidence="12 14">HArc-curdl5-1</strain>
        <strain evidence="13">HArc-curdl7</strain>
    </source>
</reference>
<feature type="domain" description="FAD-binding FR-type" evidence="11">
    <location>
        <begin position="15"/>
        <end position="112"/>
    </location>
</feature>
<feature type="binding site" evidence="10">
    <location>
        <position position="258"/>
    </location>
    <ligand>
        <name>[2Fe-2S] cluster</name>
        <dbReference type="ChEBI" id="CHEBI:190135"/>
    </ligand>
</feature>
<keyword evidence="14" id="KW-1185">Reference proteome</keyword>
<organism evidence="13 15">
    <name type="scientific">Halapricum hydrolyticum</name>
    <dbReference type="NCBI Taxonomy" id="2979991"/>
    <lineage>
        <taxon>Archaea</taxon>
        <taxon>Methanobacteriati</taxon>
        <taxon>Methanobacteriota</taxon>
        <taxon>Stenosarchaea group</taxon>
        <taxon>Halobacteria</taxon>
        <taxon>Halobacteriales</taxon>
        <taxon>Haloarculaceae</taxon>
        <taxon>Halapricum</taxon>
    </lineage>
</organism>
<keyword evidence="5" id="KW-0274">FAD</keyword>
<dbReference type="InterPro" id="IPR019480">
    <property type="entry name" value="Dihydroorotate_DH_Fe-S-bd"/>
</dbReference>
<dbReference type="Pfam" id="PF10418">
    <property type="entry name" value="DHODB_Fe-S_bind"/>
    <property type="match status" value="1"/>
</dbReference>
<dbReference type="Proteomes" id="UP001209746">
    <property type="component" value="Unassembled WGS sequence"/>
</dbReference>
<protein>
    <submittedName>
        <fullName evidence="13">FAD/NAD(P)-binding protein</fullName>
    </submittedName>
</protein>
<dbReference type="Pfam" id="PF00970">
    <property type="entry name" value="FAD_binding_6"/>
    <property type="match status" value="1"/>
</dbReference>
<dbReference type="PRINTS" id="PR00371">
    <property type="entry name" value="FPNCR"/>
</dbReference>
<dbReference type="PRINTS" id="PR00410">
    <property type="entry name" value="PHEHYDRXLASE"/>
</dbReference>
<dbReference type="InterPro" id="IPR039261">
    <property type="entry name" value="FNR_nucleotide-bd"/>
</dbReference>
<evidence type="ECO:0000256" key="8">
    <source>
        <dbReference type="ARBA" id="ARBA00023014"/>
    </source>
</evidence>
<dbReference type="GO" id="GO:0046872">
    <property type="term" value="F:metal ion binding"/>
    <property type="evidence" value="ECO:0007669"/>
    <property type="project" value="UniProtKB-KW"/>
</dbReference>
<dbReference type="InterPro" id="IPR012165">
    <property type="entry name" value="Cyt_c3_hydrogenase_gsu"/>
</dbReference>
<dbReference type="RefSeq" id="WP_315910459.1">
    <property type="nucleotide sequence ID" value="NZ_JAOPKC010000044.1"/>
</dbReference>
<dbReference type="Pfam" id="PF00175">
    <property type="entry name" value="NAD_binding_1"/>
    <property type="match status" value="1"/>
</dbReference>
<evidence type="ECO:0000256" key="6">
    <source>
        <dbReference type="ARBA" id="ARBA00022982"/>
    </source>
</evidence>
<keyword evidence="3 10" id="KW-0001">2Fe-2S</keyword>
<evidence type="ECO:0000313" key="13">
    <source>
        <dbReference type="EMBL" id="MCU4728630.1"/>
    </source>
</evidence>
<feature type="binding site" evidence="10">
    <location>
        <position position="255"/>
    </location>
    <ligand>
        <name>[2Fe-2S] cluster</name>
        <dbReference type="ChEBI" id="CHEBI:190135"/>
    </ligand>
</feature>
<dbReference type="PANTHER" id="PTHR43513">
    <property type="entry name" value="DIHYDROOROTATE DEHYDROGENASE B (NAD(+)), ELECTRON TRANSFER SUBUNIT"/>
    <property type="match status" value="1"/>
</dbReference>
<evidence type="ECO:0000256" key="7">
    <source>
        <dbReference type="ARBA" id="ARBA00023004"/>
    </source>
</evidence>
<dbReference type="PROSITE" id="PS51384">
    <property type="entry name" value="FAD_FR"/>
    <property type="match status" value="1"/>
</dbReference>